<accession>A0A8J7GE37</accession>
<evidence type="ECO:0000256" key="3">
    <source>
        <dbReference type="ARBA" id="ARBA00022692"/>
    </source>
</evidence>
<proteinExistence type="predicted"/>
<dbReference type="GO" id="GO:0005886">
    <property type="term" value="C:plasma membrane"/>
    <property type="evidence" value="ECO:0007669"/>
    <property type="project" value="UniProtKB-SubCell"/>
</dbReference>
<feature type="transmembrane region" description="Helical" evidence="6">
    <location>
        <begin position="35"/>
        <end position="53"/>
    </location>
</feature>
<dbReference type="CDD" id="cd06173">
    <property type="entry name" value="MFS_MefA_like"/>
    <property type="match status" value="1"/>
</dbReference>
<feature type="transmembrane region" description="Helical" evidence="6">
    <location>
        <begin position="88"/>
        <end position="112"/>
    </location>
</feature>
<comment type="subcellular location">
    <subcellularLocation>
        <location evidence="1">Cell membrane</location>
        <topology evidence="1">Multi-pass membrane protein</topology>
    </subcellularLocation>
</comment>
<feature type="transmembrane region" description="Helical" evidence="6">
    <location>
        <begin position="237"/>
        <end position="261"/>
    </location>
</feature>
<dbReference type="Pfam" id="PF07690">
    <property type="entry name" value="MFS_1"/>
    <property type="match status" value="1"/>
</dbReference>
<feature type="transmembrane region" description="Helical" evidence="6">
    <location>
        <begin position="151"/>
        <end position="171"/>
    </location>
</feature>
<evidence type="ECO:0000256" key="4">
    <source>
        <dbReference type="ARBA" id="ARBA00022989"/>
    </source>
</evidence>
<feature type="transmembrane region" description="Helical" evidence="6">
    <location>
        <begin position="366"/>
        <end position="385"/>
    </location>
</feature>
<keyword evidence="5 6" id="KW-0472">Membrane</keyword>
<feature type="transmembrane region" description="Helical" evidence="6">
    <location>
        <begin position="273"/>
        <end position="291"/>
    </location>
</feature>
<protein>
    <submittedName>
        <fullName evidence="8">MFS family permease</fullName>
    </submittedName>
</protein>
<dbReference type="InterPro" id="IPR020846">
    <property type="entry name" value="MFS_dom"/>
</dbReference>
<feature type="transmembrane region" description="Helical" evidence="6">
    <location>
        <begin position="340"/>
        <end position="360"/>
    </location>
</feature>
<evidence type="ECO:0000313" key="8">
    <source>
        <dbReference type="EMBL" id="MBG6135986.1"/>
    </source>
</evidence>
<dbReference type="Proteomes" id="UP000622552">
    <property type="component" value="Unassembled WGS sequence"/>
</dbReference>
<gene>
    <name evidence="8" type="ORF">IW245_002180</name>
</gene>
<dbReference type="PANTHER" id="PTHR23513:SF6">
    <property type="entry name" value="MAJOR FACILITATOR SUPERFAMILY ASSOCIATED DOMAIN-CONTAINING PROTEIN"/>
    <property type="match status" value="1"/>
</dbReference>
<dbReference type="AlphaFoldDB" id="A0A8J7GE37"/>
<keyword evidence="4 6" id="KW-1133">Transmembrane helix</keyword>
<reference evidence="8" key="1">
    <citation type="submission" date="2020-11" db="EMBL/GenBank/DDBJ databases">
        <title>Sequencing the genomes of 1000 actinobacteria strains.</title>
        <authorList>
            <person name="Klenk H.-P."/>
        </authorList>
    </citation>
    <scope>NUCLEOTIDE SEQUENCE</scope>
    <source>
        <strain evidence="8">DSM 45356</strain>
    </source>
</reference>
<evidence type="ECO:0000256" key="2">
    <source>
        <dbReference type="ARBA" id="ARBA00022475"/>
    </source>
</evidence>
<keyword evidence="2" id="KW-1003">Cell membrane</keyword>
<feature type="transmembrane region" description="Helical" evidence="6">
    <location>
        <begin position="65"/>
        <end position="82"/>
    </location>
</feature>
<evidence type="ECO:0000256" key="5">
    <source>
        <dbReference type="ARBA" id="ARBA00023136"/>
    </source>
</evidence>
<comment type="caution">
    <text evidence="8">The sequence shown here is derived from an EMBL/GenBank/DDBJ whole genome shotgun (WGS) entry which is preliminary data.</text>
</comment>
<feature type="transmembrane region" description="Helical" evidence="6">
    <location>
        <begin position="297"/>
        <end position="319"/>
    </location>
</feature>
<dbReference type="EMBL" id="JADOUF010000001">
    <property type="protein sequence ID" value="MBG6135986.1"/>
    <property type="molecule type" value="Genomic_DNA"/>
</dbReference>
<evidence type="ECO:0000259" key="7">
    <source>
        <dbReference type="PROSITE" id="PS50850"/>
    </source>
</evidence>
<dbReference type="InterPro" id="IPR011701">
    <property type="entry name" value="MFS"/>
</dbReference>
<dbReference type="PANTHER" id="PTHR23513">
    <property type="entry name" value="INTEGRAL MEMBRANE EFFLUX PROTEIN-RELATED"/>
    <property type="match status" value="1"/>
</dbReference>
<dbReference type="Gene3D" id="1.20.1250.20">
    <property type="entry name" value="MFS general substrate transporter like domains"/>
    <property type="match status" value="1"/>
</dbReference>
<keyword evidence="9" id="KW-1185">Reference proteome</keyword>
<dbReference type="GO" id="GO:0022857">
    <property type="term" value="F:transmembrane transporter activity"/>
    <property type="evidence" value="ECO:0007669"/>
    <property type="project" value="InterPro"/>
</dbReference>
<feature type="transmembrane region" description="Helical" evidence="6">
    <location>
        <begin position="209"/>
        <end position="231"/>
    </location>
</feature>
<dbReference type="PROSITE" id="PS50850">
    <property type="entry name" value="MFS"/>
    <property type="match status" value="1"/>
</dbReference>
<dbReference type="SUPFAM" id="SSF103473">
    <property type="entry name" value="MFS general substrate transporter"/>
    <property type="match status" value="1"/>
</dbReference>
<evidence type="ECO:0000256" key="6">
    <source>
        <dbReference type="SAM" id="Phobius"/>
    </source>
</evidence>
<dbReference type="InterPro" id="IPR036259">
    <property type="entry name" value="MFS_trans_sf"/>
</dbReference>
<organism evidence="8 9">
    <name type="scientific">Longispora fulva</name>
    <dbReference type="NCBI Taxonomy" id="619741"/>
    <lineage>
        <taxon>Bacteria</taxon>
        <taxon>Bacillati</taxon>
        <taxon>Actinomycetota</taxon>
        <taxon>Actinomycetes</taxon>
        <taxon>Micromonosporales</taxon>
        <taxon>Micromonosporaceae</taxon>
        <taxon>Longispora</taxon>
    </lineage>
</organism>
<feature type="domain" description="Major facilitator superfamily (MFS) profile" evidence="7">
    <location>
        <begin position="207"/>
        <end position="394"/>
    </location>
</feature>
<keyword evidence="3 6" id="KW-0812">Transmembrane</keyword>
<name>A0A8J7GE37_9ACTN</name>
<sequence length="394" mass="41371">MSLIGSKFMVLALPLLAFTTLGVSAARAALLPFALFGPWLVLGLPAGAVVERLRRRTVMVVSDTIQAVAYLAIAVLGALRLLSFPAMLILVCVAGCGAVFFQVAYTSYLPVLYSDPALLHRGNARLFVSESVGRAVGPAVAGFLIRLTSATFTVASVVVTFSVSVLTLLLIRHREPAPLRNAAPRRRGWIQRDVREGLRFVLRHGQLEPVIFCGAVYVLFLTMVEGSLVLYCREVLGLSVAGIGIVVGAAAVGYPLGNVVSGRLVRRLAPPRTLVVGAAISVAGLVTMPVAGHAGSVLGLIAGSVVHAFGEGIFGPTGLTLRQTVSPPEILVRVNSVARFLTWGMAPMGSLLAAVTIGLGGLSTSIWVGAIGTSLCLPILVRRGIRADFIRPVR</sequence>
<evidence type="ECO:0000256" key="1">
    <source>
        <dbReference type="ARBA" id="ARBA00004651"/>
    </source>
</evidence>
<evidence type="ECO:0000313" key="9">
    <source>
        <dbReference type="Proteomes" id="UP000622552"/>
    </source>
</evidence>